<evidence type="ECO:0000259" key="7">
    <source>
        <dbReference type="Pfam" id="PF01061"/>
    </source>
</evidence>
<dbReference type="GO" id="GO:0046677">
    <property type="term" value="P:response to antibiotic"/>
    <property type="evidence" value="ECO:0007669"/>
    <property type="project" value="UniProtKB-KW"/>
</dbReference>
<feature type="transmembrane region" description="Helical" evidence="6">
    <location>
        <begin position="83"/>
        <end position="109"/>
    </location>
</feature>
<dbReference type="InterPro" id="IPR051784">
    <property type="entry name" value="Nod_factor_ABC_transporter"/>
</dbReference>
<name>A0A495X5Z5_9PSEU</name>
<accession>A0A495X5Z5</accession>
<evidence type="ECO:0000256" key="1">
    <source>
        <dbReference type="ARBA" id="ARBA00004141"/>
    </source>
</evidence>
<dbReference type="PANTHER" id="PTHR43229">
    <property type="entry name" value="NODULATION PROTEIN J"/>
    <property type="match status" value="1"/>
</dbReference>
<feature type="transmembrane region" description="Helical" evidence="6">
    <location>
        <begin position="129"/>
        <end position="157"/>
    </location>
</feature>
<keyword evidence="4 6" id="KW-0472">Membrane</keyword>
<dbReference type="PANTHER" id="PTHR43229:SF6">
    <property type="entry name" value="ABC-TYPE MULTIDRUG TRANSPORT SYSTEM, PERMEASE COMPONENT"/>
    <property type="match status" value="1"/>
</dbReference>
<dbReference type="EMBL" id="RBXR01000001">
    <property type="protein sequence ID" value="RKT69307.1"/>
    <property type="molecule type" value="Genomic_DNA"/>
</dbReference>
<dbReference type="Proteomes" id="UP000272729">
    <property type="component" value="Unassembled WGS sequence"/>
</dbReference>
<feature type="transmembrane region" description="Helical" evidence="6">
    <location>
        <begin position="169"/>
        <end position="188"/>
    </location>
</feature>
<keyword evidence="3 6" id="KW-1133">Transmembrane helix</keyword>
<sequence length="254" mass="26645">MRTFLAAVVFQALVLRRLADLHALITVPLFTLALVSIMVAAGRADLAPHAVVAATVIAVWNMALLVSGEVVSGERENGSLEALVAAPGSLTAVVLGRTVTTTVVSLLSLGESVLVAWLVFGVRPEVQHLGVFVSTLVATTVAMVGTATAFAGLFVLARSARTFQNSLSYPFYLLSGAVVPVALLPEWLQPLARVIFLSWATDLIRDCLQRAPVPDAALRVGVVLGLGVAAYLAGLYALSRIVNRVRADGTMGFA</sequence>
<dbReference type="AlphaFoldDB" id="A0A495X5Z5"/>
<dbReference type="OrthoDB" id="9255971at2"/>
<feature type="transmembrane region" description="Helical" evidence="6">
    <location>
        <begin position="47"/>
        <end position="71"/>
    </location>
</feature>
<evidence type="ECO:0000256" key="3">
    <source>
        <dbReference type="ARBA" id="ARBA00022989"/>
    </source>
</evidence>
<evidence type="ECO:0000256" key="2">
    <source>
        <dbReference type="ARBA" id="ARBA00022692"/>
    </source>
</evidence>
<evidence type="ECO:0000313" key="8">
    <source>
        <dbReference type="EMBL" id="RKT69307.1"/>
    </source>
</evidence>
<evidence type="ECO:0000256" key="6">
    <source>
        <dbReference type="SAM" id="Phobius"/>
    </source>
</evidence>
<feature type="domain" description="ABC-2 type transporter transmembrane" evidence="7">
    <location>
        <begin position="46"/>
        <end position="206"/>
    </location>
</feature>
<feature type="transmembrane region" description="Helical" evidence="6">
    <location>
        <begin position="216"/>
        <end position="238"/>
    </location>
</feature>
<evidence type="ECO:0000256" key="4">
    <source>
        <dbReference type="ARBA" id="ARBA00023136"/>
    </source>
</evidence>
<protein>
    <submittedName>
        <fullName evidence="8">ABC-2 type transport system permease protein</fullName>
    </submittedName>
</protein>
<proteinExistence type="predicted"/>
<reference evidence="8 9" key="1">
    <citation type="submission" date="2018-10" db="EMBL/GenBank/DDBJ databases">
        <title>Sequencing the genomes of 1000 actinobacteria strains.</title>
        <authorList>
            <person name="Klenk H.-P."/>
        </authorList>
    </citation>
    <scope>NUCLEOTIDE SEQUENCE [LARGE SCALE GENOMIC DNA]</scope>
    <source>
        <strain evidence="8 9">DSM 43911</strain>
    </source>
</reference>
<dbReference type="InterPro" id="IPR013525">
    <property type="entry name" value="ABC2_TM"/>
</dbReference>
<keyword evidence="2 6" id="KW-0812">Transmembrane</keyword>
<dbReference type="Pfam" id="PF01061">
    <property type="entry name" value="ABC2_membrane"/>
    <property type="match status" value="1"/>
</dbReference>
<dbReference type="InterPro" id="IPR000412">
    <property type="entry name" value="ABC_2_transport"/>
</dbReference>
<evidence type="ECO:0000256" key="5">
    <source>
        <dbReference type="ARBA" id="ARBA00023251"/>
    </source>
</evidence>
<organism evidence="8 9">
    <name type="scientific">Saccharothrix variisporea</name>
    <dbReference type="NCBI Taxonomy" id="543527"/>
    <lineage>
        <taxon>Bacteria</taxon>
        <taxon>Bacillati</taxon>
        <taxon>Actinomycetota</taxon>
        <taxon>Actinomycetes</taxon>
        <taxon>Pseudonocardiales</taxon>
        <taxon>Pseudonocardiaceae</taxon>
        <taxon>Saccharothrix</taxon>
    </lineage>
</organism>
<gene>
    <name evidence="8" type="ORF">DFJ66_2515</name>
</gene>
<dbReference type="GO" id="GO:0140359">
    <property type="term" value="F:ABC-type transporter activity"/>
    <property type="evidence" value="ECO:0007669"/>
    <property type="project" value="InterPro"/>
</dbReference>
<evidence type="ECO:0000313" key="9">
    <source>
        <dbReference type="Proteomes" id="UP000272729"/>
    </source>
</evidence>
<dbReference type="GO" id="GO:0043190">
    <property type="term" value="C:ATP-binding cassette (ABC) transporter complex"/>
    <property type="evidence" value="ECO:0007669"/>
    <property type="project" value="InterPro"/>
</dbReference>
<keyword evidence="9" id="KW-1185">Reference proteome</keyword>
<comment type="subcellular location">
    <subcellularLocation>
        <location evidence="1">Membrane</location>
        <topology evidence="1">Multi-pass membrane protein</topology>
    </subcellularLocation>
</comment>
<dbReference type="PIRSF" id="PIRSF006648">
    <property type="entry name" value="DrrB"/>
    <property type="match status" value="1"/>
</dbReference>
<comment type="caution">
    <text evidence="8">The sequence shown here is derived from an EMBL/GenBank/DDBJ whole genome shotgun (WGS) entry which is preliminary data.</text>
</comment>
<dbReference type="RefSeq" id="WP_121220954.1">
    <property type="nucleotide sequence ID" value="NZ_JBIUBA010000002.1"/>
</dbReference>
<keyword evidence="5" id="KW-0046">Antibiotic resistance</keyword>